<evidence type="ECO:0000259" key="1">
    <source>
        <dbReference type="Pfam" id="PF04738"/>
    </source>
</evidence>
<dbReference type="Pfam" id="PF04738">
    <property type="entry name" value="Lant_dehydr_N"/>
    <property type="match status" value="1"/>
</dbReference>
<proteinExistence type="predicted"/>
<protein>
    <submittedName>
        <fullName evidence="2">Lantibiotic dehydratase</fullName>
    </submittedName>
</protein>
<reference evidence="2 3" key="1">
    <citation type="submission" date="2020-04" db="EMBL/GenBank/DDBJ databases">
        <title>Chryseobacterium sp. RP-3-3 sp. nov., isolated from Jeju soil.</title>
        <authorList>
            <person name="Dahal R.H."/>
        </authorList>
    </citation>
    <scope>NUCLEOTIDE SEQUENCE [LARGE SCALE GENOMIC DNA]</scope>
    <source>
        <strain evidence="2 3">RP-3-3</strain>
    </source>
</reference>
<evidence type="ECO:0000313" key="2">
    <source>
        <dbReference type="EMBL" id="NML68330.1"/>
    </source>
</evidence>
<name>A0A7Y0AJL0_9FLAO</name>
<comment type="caution">
    <text evidence="2">The sequence shown here is derived from an EMBL/GenBank/DDBJ whole genome shotgun (WGS) entry which is preliminary data.</text>
</comment>
<gene>
    <name evidence="2" type="ORF">HHL23_00730</name>
</gene>
<dbReference type="AlphaFoldDB" id="A0A7Y0AJL0"/>
<feature type="domain" description="Lantibiotic dehydratase N-terminal" evidence="1">
    <location>
        <begin position="46"/>
        <end position="698"/>
    </location>
</feature>
<dbReference type="InterPro" id="IPR006827">
    <property type="entry name" value="Lant_deHydtase_N"/>
</dbReference>
<sequence length="736" mass="86640">MSRFPYQFFNEYVVRTPIFSCKNFVERFNKKEISDSELKEITGSSIFKEAIYLASPYLYEELAKWVNSEKKFLPKDDQKLKNTILKYYSRMSTRCTPFGLFSCVSLGEFGEGVINRESASHPDQTKDGQLVRDTKLDMYFLVSLAQHFIQLPEIRNRLLLFPNNSIYRIGNKIRYVEYQYTGGKRDYVISSVPLSAELEQVLELSKEGKTLQQLAETLINHEITQEESLEFINELIDNQVLVSELEPNVSGKDFLDILIFILEKIEEYKELNILISVKNKLTELDQNIGNPVLKYTQTEELIKSFGAEYEKKYLFQTDLYSERQFVLPNHWKKEVKKGVVFLNKLNRNKKNNYLEKFKKAFNERFETQEVPLVYVLDAEVGIGYKQDNAAKGLHPYLEDLQLSTSKKDENLHIKLTPVHAILNEKLQNALLEDAYKIELLDDDFKYFEENWDDLPDTISFLTEIISDNNREKLFLNTSTGSSAANLLGRFCSERSELQTLSKAIAKKEQELNSDYILAEIVHLPEARIGNLIRRPTLRQYEIPYLSQSVLPKEKQIPVDDLYISLKNERIVLRSKKLNKEIRPYLTNAHNYSGNTLPMYHFLSDLYSQDIRKGLYFTWGGLEHIYKFLPRVEYGNIILSKAQWKIAEKDIISFDLLDREHFLIQLENWRIKRKIPSWIQWVNFDNTLTMNLENYDMAKLFIETIKLKKSIIIEEFLCNENDDYKHEFIFPMYKNRK</sequence>
<dbReference type="RefSeq" id="WP_169232927.1">
    <property type="nucleotide sequence ID" value="NZ_JABBGI010000001.1"/>
</dbReference>
<organism evidence="2 3">
    <name type="scientific">Chryseobacterium antibioticum</name>
    <dbReference type="NCBI Taxonomy" id="2728847"/>
    <lineage>
        <taxon>Bacteria</taxon>
        <taxon>Pseudomonadati</taxon>
        <taxon>Bacteroidota</taxon>
        <taxon>Flavobacteriia</taxon>
        <taxon>Flavobacteriales</taxon>
        <taxon>Weeksellaceae</taxon>
        <taxon>Chryseobacterium group</taxon>
        <taxon>Chryseobacterium</taxon>
    </lineage>
</organism>
<accession>A0A7Y0AJL0</accession>
<dbReference type="EMBL" id="JABBGI010000001">
    <property type="protein sequence ID" value="NML68330.1"/>
    <property type="molecule type" value="Genomic_DNA"/>
</dbReference>
<evidence type="ECO:0000313" key="3">
    <source>
        <dbReference type="Proteomes" id="UP000544054"/>
    </source>
</evidence>
<keyword evidence="3" id="KW-1185">Reference proteome</keyword>
<dbReference type="Proteomes" id="UP000544054">
    <property type="component" value="Unassembled WGS sequence"/>
</dbReference>